<comment type="caution">
    <text evidence="1">The sequence shown here is derived from an EMBL/GenBank/DDBJ whole genome shotgun (WGS) entry which is preliminary data.</text>
</comment>
<dbReference type="AlphaFoldDB" id="A0A392NRB4"/>
<sequence>MARCAVKDLVVAQASGSCASRRTCGAARRLIRKHQIMFLEVVRCAGWRGAPLKILRRMHITSTCALRRTDGAARRHGIW</sequence>
<evidence type="ECO:0000313" key="2">
    <source>
        <dbReference type="Proteomes" id="UP000265520"/>
    </source>
</evidence>
<protein>
    <submittedName>
        <fullName evidence="1">Uncharacterized protein</fullName>
    </submittedName>
</protein>
<proteinExistence type="predicted"/>
<reference evidence="1 2" key="1">
    <citation type="journal article" date="2018" name="Front. Plant Sci.">
        <title>Red Clover (Trifolium pratense) and Zigzag Clover (T. medium) - A Picture of Genomic Similarities and Differences.</title>
        <authorList>
            <person name="Dluhosova J."/>
            <person name="Istvanek J."/>
            <person name="Nedelnik J."/>
            <person name="Repkova J."/>
        </authorList>
    </citation>
    <scope>NUCLEOTIDE SEQUENCE [LARGE SCALE GENOMIC DNA]</scope>
    <source>
        <strain evidence="2">cv. 10/8</strain>
        <tissue evidence="1">Leaf</tissue>
    </source>
</reference>
<organism evidence="1 2">
    <name type="scientific">Trifolium medium</name>
    <dbReference type="NCBI Taxonomy" id="97028"/>
    <lineage>
        <taxon>Eukaryota</taxon>
        <taxon>Viridiplantae</taxon>
        <taxon>Streptophyta</taxon>
        <taxon>Embryophyta</taxon>
        <taxon>Tracheophyta</taxon>
        <taxon>Spermatophyta</taxon>
        <taxon>Magnoliopsida</taxon>
        <taxon>eudicotyledons</taxon>
        <taxon>Gunneridae</taxon>
        <taxon>Pentapetalae</taxon>
        <taxon>rosids</taxon>
        <taxon>fabids</taxon>
        <taxon>Fabales</taxon>
        <taxon>Fabaceae</taxon>
        <taxon>Papilionoideae</taxon>
        <taxon>50 kb inversion clade</taxon>
        <taxon>NPAAA clade</taxon>
        <taxon>Hologalegina</taxon>
        <taxon>IRL clade</taxon>
        <taxon>Trifolieae</taxon>
        <taxon>Trifolium</taxon>
    </lineage>
</organism>
<dbReference type="EMBL" id="LXQA010049035">
    <property type="protein sequence ID" value="MCI02418.1"/>
    <property type="molecule type" value="Genomic_DNA"/>
</dbReference>
<name>A0A392NRB4_9FABA</name>
<evidence type="ECO:0000313" key="1">
    <source>
        <dbReference type="EMBL" id="MCI02418.1"/>
    </source>
</evidence>
<keyword evidence="2" id="KW-1185">Reference proteome</keyword>
<accession>A0A392NRB4</accession>
<dbReference type="Proteomes" id="UP000265520">
    <property type="component" value="Unassembled WGS sequence"/>
</dbReference>